<comment type="caution">
    <text evidence="4">The sequence shown here is derived from an EMBL/GenBank/DDBJ whole genome shotgun (WGS) entry which is preliminary data.</text>
</comment>
<dbReference type="PROSITE" id="PS00636">
    <property type="entry name" value="DNAJ_1"/>
    <property type="match status" value="1"/>
</dbReference>
<evidence type="ECO:0000313" key="4">
    <source>
        <dbReference type="EMBL" id="PRQ47376.1"/>
    </source>
</evidence>
<dbReference type="GO" id="GO:0030544">
    <property type="term" value="F:Hsp70 protein binding"/>
    <property type="evidence" value="ECO:0007669"/>
    <property type="project" value="InterPro"/>
</dbReference>
<feature type="domain" description="J" evidence="2">
    <location>
        <begin position="12"/>
        <end position="94"/>
    </location>
</feature>
<dbReference type="Gene3D" id="1.10.287.110">
    <property type="entry name" value="DnaJ domain"/>
    <property type="match status" value="1"/>
</dbReference>
<dbReference type="InterPro" id="IPR036869">
    <property type="entry name" value="J_dom_sf"/>
</dbReference>
<dbReference type="SUPFAM" id="SSF46565">
    <property type="entry name" value="Chaperone J-domain"/>
    <property type="match status" value="1"/>
</dbReference>
<dbReference type="AlphaFoldDB" id="A0A2P6RLR2"/>
<dbReference type="Pfam" id="PF21884">
    <property type="entry name" value="ZUO1-like_ZHD"/>
    <property type="match status" value="1"/>
</dbReference>
<dbReference type="EMBL" id="PDCK01000040">
    <property type="protein sequence ID" value="PRQ47376.1"/>
    <property type="molecule type" value="Genomic_DNA"/>
</dbReference>
<dbReference type="CDD" id="cd06257">
    <property type="entry name" value="DnaJ"/>
    <property type="match status" value="1"/>
</dbReference>
<dbReference type="SUPFAM" id="SSF46689">
    <property type="entry name" value="Homeodomain-like"/>
    <property type="match status" value="2"/>
</dbReference>
<dbReference type="Gene3D" id="1.10.10.60">
    <property type="entry name" value="Homeodomain-like"/>
    <property type="match status" value="2"/>
</dbReference>
<dbReference type="InterPro" id="IPR054076">
    <property type="entry name" value="ZUO1-like_ZHD"/>
</dbReference>
<dbReference type="PANTHER" id="PTHR43999:SF1">
    <property type="entry name" value="DNAJ HOMOLOG SUBFAMILY C MEMBER 2"/>
    <property type="match status" value="1"/>
</dbReference>
<dbReference type="PANTHER" id="PTHR43999">
    <property type="entry name" value="DNAJ HOMOLOG SUBFAMILY C MEMBER 2"/>
    <property type="match status" value="1"/>
</dbReference>
<dbReference type="CDD" id="cd00167">
    <property type="entry name" value="SANT"/>
    <property type="match status" value="2"/>
</dbReference>
<organism evidence="4 5">
    <name type="scientific">Rosa chinensis</name>
    <name type="common">China rose</name>
    <dbReference type="NCBI Taxonomy" id="74649"/>
    <lineage>
        <taxon>Eukaryota</taxon>
        <taxon>Viridiplantae</taxon>
        <taxon>Streptophyta</taxon>
        <taxon>Embryophyta</taxon>
        <taxon>Tracheophyta</taxon>
        <taxon>Spermatophyta</taxon>
        <taxon>Magnoliopsida</taxon>
        <taxon>eudicotyledons</taxon>
        <taxon>Gunneridae</taxon>
        <taxon>Pentapetalae</taxon>
        <taxon>rosids</taxon>
        <taxon>fabids</taxon>
        <taxon>Rosales</taxon>
        <taxon>Rosaceae</taxon>
        <taxon>Rosoideae</taxon>
        <taxon>Rosoideae incertae sedis</taxon>
        <taxon>Rosa</taxon>
    </lineage>
</organism>
<evidence type="ECO:0000256" key="1">
    <source>
        <dbReference type="SAM" id="MobiDB-lite"/>
    </source>
</evidence>
<sequence>MGSNGSKRQAADHYTLLGLSDLREAATPEQIRKAYLKSALKYHPDKLTFLILAEQSEAARKAKKEEIDTHFKKIVAAYEVLSDPVQRGNYDSGRIYSSSSSGGHTSTDSSTSTPTEDHHHQHQRHDVDDEIPSDCAPGDFFKVFGPAFERNARWSAKKPVPGLGNERTPMEEVDKFYEFWYSFKSSRDFTGTYQYKRDREWAMRQEYIRIRRLADNAYGKDPRILRRKEEEKAEKERKKMEKKMRKEAEARAAEEERRRREEEEKRAAEVALEQKKVKEGERKLLKKERSRFRTLSVGLHGLEKDDVERLCTWFDFEKLRNVCERIEDGKDEGLMDRLAKIVSEIKREEDENKKSSTQQQTQNENESNGNVNGSVKEERPWGKEEIELLRKGMMKFPKGTPRRWEVVSEYIGTGRSVEEVLKAMKTVLLKKPDDSKAFDSFLEKRKPSKSIDSPLTTRIEVEGVSMSSTSTSTSRPPPNDQKSASGSTSSSSEQDDVWSVEQERALIQAMKTVPKELSGGARWERIAAAVPEKTANQCKKKFALLKENLRSKKSSA</sequence>
<dbReference type="Gramene" id="PRQ47376">
    <property type="protein sequence ID" value="PRQ47376"/>
    <property type="gene ID" value="RchiOBHm_Chr2g0099031"/>
</dbReference>
<gene>
    <name evidence="4" type="ORF">RchiOBHm_Chr2g0099031</name>
</gene>
<feature type="region of interest" description="Disordered" evidence="1">
    <location>
        <begin position="91"/>
        <end position="131"/>
    </location>
</feature>
<protein>
    <submittedName>
        <fullName evidence="4">Putative transcription factor MYB/SANT family</fullName>
    </submittedName>
</protein>
<dbReference type="GO" id="GO:0051083">
    <property type="term" value="P:'de novo' cotranslational protein folding"/>
    <property type="evidence" value="ECO:0007669"/>
    <property type="project" value="InterPro"/>
</dbReference>
<feature type="compositionally biased region" description="Basic and acidic residues" evidence="1">
    <location>
        <begin position="345"/>
        <end position="354"/>
    </location>
</feature>
<proteinExistence type="predicted"/>
<dbReference type="OrthoDB" id="1690618at2759"/>
<dbReference type="Pfam" id="PF00226">
    <property type="entry name" value="DnaJ"/>
    <property type="match status" value="1"/>
</dbReference>
<evidence type="ECO:0000259" key="3">
    <source>
        <dbReference type="PROSITE" id="PS50090"/>
    </source>
</evidence>
<keyword evidence="5" id="KW-1185">Reference proteome</keyword>
<dbReference type="Proteomes" id="UP000238479">
    <property type="component" value="Chromosome 2"/>
</dbReference>
<dbReference type="SMART" id="SM00717">
    <property type="entry name" value="SANT"/>
    <property type="match status" value="2"/>
</dbReference>
<dbReference type="InterPro" id="IPR018253">
    <property type="entry name" value="DnaJ_domain_CS"/>
</dbReference>
<feature type="domain" description="Myb-like" evidence="3">
    <location>
        <begin position="490"/>
        <end position="542"/>
    </location>
</feature>
<reference evidence="4 5" key="1">
    <citation type="journal article" date="2018" name="Nat. Genet.">
        <title>The Rosa genome provides new insights in the design of modern roses.</title>
        <authorList>
            <person name="Bendahmane M."/>
        </authorList>
    </citation>
    <scope>NUCLEOTIDE SEQUENCE [LARGE SCALE GENOMIC DNA]</scope>
    <source>
        <strain evidence="5">cv. Old Blush</strain>
    </source>
</reference>
<evidence type="ECO:0000259" key="2">
    <source>
        <dbReference type="PROSITE" id="PS50076"/>
    </source>
</evidence>
<feature type="compositionally biased region" description="Low complexity" evidence="1">
    <location>
        <begin position="355"/>
        <end position="374"/>
    </location>
</feature>
<dbReference type="PROSITE" id="PS50076">
    <property type="entry name" value="DNAJ_2"/>
    <property type="match status" value="1"/>
</dbReference>
<feature type="region of interest" description="Disordered" evidence="1">
    <location>
        <begin position="436"/>
        <end position="501"/>
    </location>
</feature>
<dbReference type="STRING" id="74649.A0A2P6RLR2"/>
<dbReference type="PRINTS" id="PR00625">
    <property type="entry name" value="JDOMAIN"/>
</dbReference>
<dbReference type="InterPro" id="IPR001623">
    <property type="entry name" value="DnaJ_domain"/>
</dbReference>
<dbReference type="InterPro" id="IPR044634">
    <property type="entry name" value="Zuotin/DnaJC2"/>
</dbReference>
<feature type="compositionally biased region" description="Low complexity" evidence="1">
    <location>
        <begin position="483"/>
        <end position="492"/>
    </location>
</feature>
<dbReference type="GO" id="GO:0005829">
    <property type="term" value="C:cytosol"/>
    <property type="evidence" value="ECO:0007669"/>
    <property type="project" value="TreeGrafter"/>
</dbReference>
<dbReference type="SMART" id="SM00271">
    <property type="entry name" value="DnaJ"/>
    <property type="match status" value="1"/>
</dbReference>
<accession>A0A2P6RLR2</accession>
<feature type="compositionally biased region" description="Basic and acidic residues" evidence="1">
    <location>
        <begin position="436"/>
        <end position="445"/>
    </location>
</feature>
<dbReference type="GO" id="GO:0006450">
    <property type="term" value="P:regulation of translational fidelity"/>
    <property type="evidence" value="ECO:0007669"/>
    <property type="project" value="InterPro"/>
</dbReference>
<feature type="compositionally biased region" description="Low complexity" evidence="1">
    <location>
        <begin position="465"/>
        <end position="474"/>
    </location>
</feature>
<dbReference type="InterPro" id="IPR009057">
    <property type="entry name" value="Homeodomain-like_sf"/>
</dbReference>
<dbReference type="Pfam" id="PF00249">
    <property type="entry name" value="Myb_DNA-binding"/>
    <property type="match status" value="1"/>
</dbReference>
<dbReference type="Pfam" id="PF23082">
    <property type="entry name" value="Myb_DNA-binding_2"/>
    <property type="match status" value="1"/>
</dbReference>
<dbReference type="OMA" id="KDTRERW"/>
<name>A0A2P6RLR2_ROSCH</name>
<feature type="region of interest" description="Disordered" evidence="1">
    <location>
        <begin position="229"/>
        <end position="269"/>
    </location>
</feature>
<dbReference type="FunFam" id="1.10.10.60:FF:000416">
    <property type="entry name" value="Myb family transcription factor"/>
    <property type="match status" value="1"/>
</dbReference>
<evidence type="ECO:0000313" key="5">
    <source>
        <dbReference type="Proteomes" id="UP000238479"/>
    </source>
</evidence>
<feature type="compositionally biased region" description="Low complexity" evidence="1">
    <location>
        <begin position="97"/>
        <end position="114"/>
    </location>
</feature>
<dbReference type="GO" id="GO:0043022">
    <property type="term" value="F:ribosome binding"/>
    <property type="evidence" value="ECO:0007669"/>
    <property type="project" value="InterPro"/>
</dbReference>
<feature type="region of interest" description="Disordered" evidence="1">
    <location>
        <begin position="345"/>
        <end position="383"/>
    </location>
</feature>
<dbReference type="PROSITE" id="PS50090">
    <property type="entry name" value="MYB_LIKE"/>
    <property type="match status" value="1"/>
</dbReference>
<feature type="compositionally biased region" description="Basic and acidic residues" evidence="1">
    <location>
        <begin position="115"/>
        <end position="127"/>
    </location>
</feature>
<dbReference type="InterPro" id="IPR001005">
    <property type="entry name" value="SANT/Myb"/>
</dbReference>